<dbReference type="PANTHER" id="PTHR30037">
    <property type="entry name" value="DNA-3-METHYLADENINE GLYCOSYLASE 1"/>
    <property type="match status" value="1"/>
</dbReference>
<feature type="binding site" evidence="9">
    <location>
        <position position="180"/>
    </location>
    <ligand>
        <name>Zn(2+)</name>
        <dbReference type="ChEBI" id="CHEBI:29105"/>
    </ligand>
</feature>
<dbReference type="InterPro" id="IPR011257">
    <property type="entry name" value="DNA_glycosylase"/>
</dbReference>
<evidence type="ECO:0000313" key="11">
    <source>
        <dbReference type="Proteomes" id="UP000248745"/>
    </source>
</evidence>
<evidence type="ECO:0000256" key="2">
    <source>
        <dbReference type="ARBA" id="ARBA00022763"/>
    </source>
</evidence>
<organism evidence="10 11">
    <name type="scientific">Taibaiella soli</name>
    <dbReference type="NCBI Taxonomy" id="1649169"/>
    <lineage>
        <taxon>Bacteria</taxon>
        <taxon>Pseudomonadati</taxon>
        <taxon>Bacteroidota</taxon>
        <taxon>Chitinophagia</taxon>
        <taxon>Chitinophagales</taxon>
        <taxon>Chitinophagaceae</taxon>
        <taxon>Taibaiella</taxon>
    </lineage>
</organism>
<evidence type="ECO:0000256" key="1">
    <source>
        <dbReference type="ARBA" id="ARBA00022723"/>
    </source>
</evidence>
<keyword evidence="2" id="KW-0227">DNA damage</keyword>
<gene>
    <name evidence="10" type="ORF">DN068_13425</name>
</gene>
<dbReference type="EC" id="3.2.2.20" evidence="8"/>
<dbReference type="Pfam" id="PF03352">
    <property type="entry name" value="Adenine_glyco"/>
    <property type="match status" value="1"/>
</dbReference>
<comment type="caution">
    <text evidence="10">The sequence shown here is derived from an EMBL/GenBank/DDBJ whole genome shotgun (WGS) entry which is preliminary data.</text>
</comment>
<evidence type="ECO:0000256" key="8">
    <source>
        <dbReference type="ARBA" id="ARBA00066766"/>
    </source>
</evidence>
<dbReference type="SUPFAM" id="SSF48150">
    <property type="entry name" value="DNA-glycosylase"/>
    <property type="match status" value="1"/>
</dbReference>
<keyword evidence="3" id="KW-0378">Hydrolase</keyword>
<sequence>MASTEAPGCSWPGDDPLMIQYHNEEWGTPLHDDQKLFEFLVLDAFQAGLSWKTILHKRKNFEKAFAGFDPVKVSKFTEKKIETLLQDAGIIRNQLKIRATVTNAQRFLEVQKEFGTFDKYIWQFTNHKTIDTKRKSISEIVATSPESDAMSKDLQKRGFKFVGSTICYAFMQAAGIVNDHIMSCPRHKEVKKMSDR</sequence>
<reference evidence="10 11" key="1">
    <citation type="submission" date="2018-06" db="EMBL/GenBank/DDBJ databases">
        <title>Mucibacter soli gen. nov., sp. nov., a new member of the family Chitinophagaceae producing mucin.</title>
        <authorList>
            <person name="Kim M.-K."/>
            <person name="Park S."/>
            <person name="Kim T.-S."/>
            <person name="Joung Y."/>
            <person name="Han J.-H."/>
            <person name="Kim S.B."/>
        </authorList>
    </citation>
    <scope>NUCLEOTIDE SEQUENCE [LARGE SCALE GENOMIC DNA]</scope>
    <source>
        <strain evidence="10 11">R1-15</strain>
    </source>
</reference>
<dbReference type="InterPro" id="IPR052891">
    <property type="entry name" value="DNA-3mA_glycosylase"/>
</dbReference>
<name>A0A2W2AJB4_9BACT</name>
<keyword evidence="1 9" id="KW-0479">Metal-binding</keyword>
<keyword evidence="4 9" id="KW-0862">Zinc</keyword>
<evidence type="ECO:0000256" key="4">
    <source>
        <dbReference type="ARBA" id="ARBA00022833"/>
    </source>
</evidence>
<dbReference type="AlphaFoldDB" id="A0A2W2AJB4"/>
<keyword evidence="5" id="KW-0234">DNA repair</keyword>
<evidence type="ECO:0000256" key="9">
    <source>
        <dbReference type="PIRSR" id="PIRSR605019-1"/>
    </source>
</evidence>
<feature type="binding site" evidence="9">
    <location>
        <position position="22"/>
    </location>
    <ligand>
        <name>Zn(2+)</name>
        <dbReference type="ChEBI" id="CHEBI:29105"/>
    </ligand>
</feature>
<dbReference type="GO" id="GO:0008725">
    <property type="term" value="F:DNA-3-methyladenine glycosylase activity"/>
    <property type="evidence" value="ECO:0007669"/>
    <property type="project" value="UniProtKB-EC"/>
</dbReference>
<comment type="catalytic activity">
    <reaction evidence="6">
        <text>Hydrolysis of alkylated DNA, releasing 3-methyladenine.</text>
        <dbReference type="EC" id="3.2.2.20"/>
    </reaction>
</comment>
<dbReference type="OrthoDB" id="9807664at2"/>
<comment type="function">
    <text evidence="7">Hydrolysis of the deoxyribose N-glycosidic bond to excise 3-methyladenine from the damaged DNA polymer formed by alkylation lesions.</text>
</comment>
<evidence type="ECO:0000313" key="10">
    <source>
        <dbReference type="EMBL" id="PZF72350.1"/>
    </source>
</evidence>
<protein>
    <recommendedName>
        <fullName evidence="8">DNA-3-methyladenine glycosylase I</fullName>
        <ecNumber evidence="8">3.2.2.20</ecNumber>
    </recommendedName>
</protein>
<dbReference type="GO" id="GO:0046872">
    <property type="term" value="F:metal ion binding"/>
    <property type="evidence" value="ECO:0007669"/>
    <property type="project" value="UniProtKB-KW"/>
</dbReference>
<dbReference type="Gene3D" id="1.10.340.30">
    <property type="entry name" value="Hypothetical protein, domain 2"/>
    <property type="match status" value="1"/>
</dbReference>
<dbReference type="GO" id="GO:0006284">
    <property type="term" value="P:base-excision repair"/>
    <property type="evidence" value="ECO:0007669"/>
    <property type="project" value="InterPro"/>
</dbReference>
<evidence type="ECO:0000256" key="3">
    <source>
        <dbReference type="ARBA" id="ARBA00022801"/>
    </source>
</evidence>
<dbReference type="InterPro" id="IPR005019">
    <property type="entry name" value="Adenine_glyco"/>
</dbReference>
<feature type="binding site" evidence="9">
    <location>
        <position position="184"/>
    </location>
    <ligand>
        <name>Zn(2+)</name>
        <dbReference type="ChEBI" id="CHEBI:29105"/>
    </ligand>
</feature>
<evidence type="ECO:0000256" key="6">
    <source>
        <dbReference type="ARBA" id="ARBA00052558"/>
    </source>
</evidence>
<proteinExistence type="predicted"/>
<evidence type="ECO:0000256" key="7">
    <source>
        <dbReference type="ARBA" id="ARBA00057608"/>
    </source>
</evidence>
<evidence type="ECO:0000256" key="5">
    <source>
        <dbReference type="ARBA" id="ARBA00023204"/>
    </source>
</evidence>
<dbReference type="EMBL" id="QKTW01000018">
    <property type="protein sequence ID" value="PZF72350.1"/>
    <property type="molecule type" value="Genomic_DNA"/>
</dbReference>
<dbReference type="PANTHER" id="PTHR30037:SF4">
    <property type="entry name" value="DNA-3-METHYLADENINE GLYCOSYLASE I"/>
    <property type="match status" value="1"/>
</dbReference>
<feature type="binding site" evidence="9">
    <location>
        <position position="9"/>
    </location>
    <ligand>
        <name>Zn(2+)</name>
        <dbReference type="ChEBI" id="CHEBI:29105"/>
    </ligand>
</feature>
<keyword evidence="11" id="KW-1185">Reference proteome</keyword>
<accession>A0A2W2AJB4</accession>
<dbReference type="Proteomes" id="UP000248745">
    <property type="component" value="Unassembled WGS sequence"/>
</dbReference>
<dbReference type="RefSeq" id="WP_110999445.1">
    <property type="nucleotide sequence ID" value="NZ_QKTW01000018.1"/>
</dbReference>
<dbReference type="FunFam" id="1.10.340.30:FF:000009">
    <property type="entry name" value="DNA-3-methyladenine glycosylase I"/>
    <property type="match status" value="1"/>
</dbReference>